<gene>
    <name evidence="1" type="ORF">C3E79_04155</name>
</gene>
<accession>A0A2S0WH32</accession>
<evidence type="ECO:0000313" key="1">
    <source>
        <dbReference type="EMBL" id="AWB85034.1"/>
    </source>
</evidence>
<name>A0A2S0WH32_9CORY</name>
<reference evidence="2" key="1">
    <citation type="submission" date="2018-01" db="EMBL/GenBank/DDBJ databases">
        <authorList>
            <person name="Li J."/>
        </authorList>
    </citation>
    <scope>NUCLEOTIDE SEQUENCE [LARGE SCALE GENOMIC DNA]</scope>
    <source>
        <strain evidence="2">2184</strain>
    </source>
</reference>
<dbReference type="AlphaFoldDB" id="A0A2S0WH32"/>
<dbReference type="EMBL" id="CP026948">
    <property type="protein sequence ID" value="AWB85034.1"/>
    <property type="molecule type" value="Genomic_DNA"/>
</dbReference>
<dbReference type="OrthoDB" id="4424756at2"/>
<protein>
    <submittedName>
        <fullName evidence="1">Uncharacterized protein</fullName>
    </submittedName>
</protein>
<dbReference type="KEGG" id="clia:C3E79_04155"/>
<organism evidence="1 2">
    <name type="scientific">Corynebacterium liangguodongii</name>
    <dbReference type="NCBI Taxonomy" id="2079535"/>
    <lineage>
        <taxon>Bacteria</taxon>
        <taxon>Bacillati</taxon>
        <taxon>Actinomycetota</taxon>
        <taxon>Actinomycetes</taxon>
        <taxon>Mycobacteriales</taxon>
        <taxon>Corynebacteriaceae</taxon>
        <taxon>Corynebacterium</taxon>
    </lineage>
</organism>
<keyword evidence="2" id="KW-1185">Reference proteome</keyword>
<proteinExistence type="predicted"/>
<sequence>MVAAASAAALIAAAAPQANAQPEDLSSRIPLYIDGLGRPTPLAVEAVYAFAAQPGVPPEVADALRAGIDFFAGNGEPGGPPLPEDAPAIAQFAWPTISRDCIGPGLHSTASAIAAPGPTEIPAPGAGPGQVAFAFTALGTPAAAAEQGEMNVYWVNVENLRAGVTALGNNGINPTGPTTLSGTADTGPGFVLAVAAGRVHTEARACGFAPTAAAFHVH</sequence>
<dbReference type="Proteomes" id="UP000244754">
    <property type="component" value="Chromosome"/>
</dbReference>
<evidence type="ECO:0000313" key="2">
    <source>
        <dbReference type="Proteomes" id="UP000244754"/>
    </source>
</evidence>